<comment type="caution">
    <text evidence="3">The sequence shown here is derived from an EMBL/GenBank/DDBJ whole genome shotgun (WGS) entry which is preliminary data.</text>
</comment>
<dbReference type="PANTHER" id="PTHR10656:SF42">
    <property type="entry name" value="CYCLIC GMP-AMP SYNTHASE-LIKE PROTEIN-RELATED"/>
    <property type="match status" value="1"/>
</dbReference>
<dbReference type="PANTHER" id="PTHR10656">
    <property type="entry name" value="CELL FATE DETERMINING PROTEIN MAB21-RELATED"/>
    <property type="match status" value="1"/>
</dbReference>
<reference evidence="3" key="1">
    <citation type="submission" date="2021-02" db="EMBL/GenBank/DDBJ databases">
        <authorList>
            <person name="Nowell W R."/>
        </authorList>
    </citation>
    <scope>NUCLEOTIDE SEQUENCE</scope>
</reference>
<dbReference type="Gene3D" id="1.10.1410.40">
    <property type="match status" value="1"/>
</dbReference>
<evidence type="ECO:0000313" key="2">
    <source>
        <dbReference type="EMBL" id="CAF1293903.1"/>
    </source>
</evidence>
<organism evidence="3 6">
    <name type="scientific">Didymodactylos carnosus</name>
    <dbReference type="NCBI Taxonomy" id="1234261"/>
    <lineage>
        <taxon>Eukaryota</taxon>
        <taxon>Metazoa</taxon>
        <taxon>Spiralia</taxon>
        <taxon>Gnathifera</taxon>
        <taxon>Rotifera</taxon>
        <taxon>Eurotatoria</taxon>
        <taxon>Bdelloidea</taxon>
        <taxon>Philodinida</taxon>
        <taxon>Philodinidae</taxon>
        <taxon>Didymodactylos</taxon>
    </lineage>
</organism>
<dbReference type="Proteomes" id="UP000682733">
    <property type="component" value="Unassembled WGS sequence"/>
</dbReference>
<dbReference type="EMBL" id="CAJNOK010019121">
    <property type="protein sequence ID" value="CAF1293903.1"/>
    <property type="molecule type" value="Genomic_DNA"/>
</dbReference>
<dbReference type="EMBL" id="CAJOBA010040691">
    <property type="protein sequence ID" value="CAF4099019.1"/>
    <property type="molecule type" value="Genomic_DNA"/>
</dbReference>
<evidence type="ECO:0000313" key="3">
    <source>
        <dbReference type="EMBL" id="CAF1431528.1"/>
    </source>
</evidence>
<comment type="similarity">
    <text evidence="1">Belongs to the mab-21 family.</text>
</comment>
<evidence type="ECO:0000256" key="1">
    <source>
        <dbReference type="ARBA" id="ARBA00008307"/>
    </source>
</evidence>
<evidence type="ECO:0000313" key="5">
    <source>
        <dbReference type="EMBL" id="CAF4310115.1"/>
    </source>
</evidence>
<dbReference type="EMBL" id="CAJOBC010083987">
    <property type="protein sequence ID" value="CAF4310115.1"/>
    <property type="molecule type" value="Genomic_DNA"/>
</dbReference>
<dbReference type="Proteomes" id="UP000663829">
    <property type="component" value="Unassembled WGS sequence"/>
</dbReference>
<dbReference type="Proteomes" id="UP000677228">
    <property type="component" value="Unassembled WGS sequence"/>
</dbReference>
<accession>A0A815NM49</accession>
<keyword evidence="6" id="KW-1185">Reference proteome</keyword>
<evidence type="ECO:0000313" key="6">
    <source>
        <dbReference type="Proteomes" id="UP000663829"/>
    </source>
</evidence>
<dbReference type="Proteomes" id="UP000681722">
    <property type="component" value="Unassembled WGS sequence"/>
</dbReference>
<evidence type="ECO:0000313" key="4">
    <source>
        <dbReference type="EMBL" id="CAF4099019.1"/>
    </source>
</evidence>
<dbReference type="EMBL" id="CAJNOQ010018550">
    <property type="protein sequence ID" value="CAF1431528.1"/>
    <property type="molecule type" value="Genomic_DNA"/>
</dbReference>
<sequence length="990" mass="114727">MYLYCFLNSTITMTNLFDLLRTHIINGSIIEGQAYSKYQCDGIPDINLMIEHGEINSQDELIPTSSIPGFVYVKWNSTTLGKLPYQIHPLQNIRCIYQLSNDNKRKSKACIDYYLKHKHTIDAKLSVQNVNALYRQYDDDYDCVPSLKLNFWPKDVKSSLERIKQAYKTKKPLLFDKLNSSYMHVIQKWSTKSDEKYKNIEFRYSFSNVEKLLAHERTLNEKILNGIARSIFYKYLYKKGYIPSYFIKTTVLWMCELYDFRSFDDTNYDTLAQTLGAIWIDFACDQLKSYTCEHYFIHGLNILELYPKEILDESRKILENDAHKELDTLHSHSDNEDDISHKQFYFVGDLNKGMDQLLLDEEQAHLDYIELESMFYSSSDKRPGILDHLVLLQTLAASDGEENNWLLWKKLFLDDSINLLPPIREEEQVHSLITFMGSLGGASKYPVFFMTYMYQLFSLAIFLKGFTEEIYITGNERTLYTDDNIHLDTSTMINAMVLVNDLSIYPNNNNRALAFTTSQETDSPQNSVLSNHPLGLQTTDDRSLPLLFSIPPDEDDVDPEKYDKQLTDQLRHYQEETPCHKRNDVHPSTPLVHASLLRIRAFGTSCFTGENLSPSNTLCDHDVAKLYDDFINCLIHVAGVVGEPTSKIDDAQQSQKDYSTFDLEWKGKSGIDTISEIIRLLPKLEIKLSRYTPLPPIQSSVIDFNSLKEKPDLVIKTSSRHHFSRMGGGNNILMYDDNNKICVVNKLTKKLYKMSWLYRPFRTIPEKFLSNGINDICYNLRTNCFNIFTFRTSYFFNPYGMCIYPGKIRPINYAKKHHNVFMSCTSDQHSLFIAYFGRGGPILELHLSEPIQRKLWKSPQSCKTTASVKCIRLSSDGKYLGVLLYSQPLLKSNDGTFRLCEIDYSFELRDREMIVLKCLTELSSNCCGLLSLSQHCWLLVQSDKLLLIDQYIKIQKIFVYKQHGRITNVALINPHCLAIRTQSEIRFYSV</sequence>
<gene>
    <name evidence="3" type="ORF">GPM918_LOCUS34025</name>
    <name evidence="2" type="ORF">OVA965_LOCUS28226</name>
    <name evidence="5" type="ORF">SRO942_LOCUS34721</name>
    <name evidence="4" type="ORF">TMI583_LOCUS28975</name>
</gene>
<proteinExistence type="inferred from homology"/>
<name>A0A815NM49_9BILA</name>
<dbReference type="AlphaFoldDB" id="A0A815NM49"/>
<protein>
    <submittedName>
        <fullName evidence="3">Uncharacterized protein</fullName>
    </submittedName>
</protein>